<feature type="binding site" evidence="17">
    <location>
        <position position="180"/>
    </location>
    <ligand>
        <name>FMN</name>
        <dbReference type="ChEBI" id="CHEBI:58210"/>
    </ligand>
</feature>
<evidence type="ECO:0000256" key="5">
    <source>
        <dbReference type="ARBA" id="ARBA00017394"/>
    </source>
</evidence>
<comment type="similarity">
    <text evidence="3 17">Belongs to the archaeal riboflavin kinase family.</text>
</comment>
<feature type="domain" description="HTH marR-type" evidence="18">
    <location>
        <begin position="1"/>
        <end position="113"/>
    </location>
</feature>
<keyword evidence="20" id="KW-1185">Reference proteome</keyword>
<evidence type="ECO:0000256" key="17">
    <source>
        <dbReference type="HAMAP-Rule" id="MF_01285"/>
    </source>
</evidence>
<evidence type="ECO:0000256" key="3">
    <source>
        <dbReference type="ARBA" id="ARBA00006428"/>
    </source>
</evidence>
<evidence type="ECO:0000256" key="16">
    <source>
        <dbReference type="ARBA" id="ARBA00047857"/>
    </source>
</evidence>
<dbReference type="Proteomes" id="UP000062043">
    <property type="component" value="Chromosome"/>
</dbReference>
<dbReference type="PROSITE" id="PS50995">
    <property type="entry name" value="HTH_MARR_2"/>
    <property type="match status" value="1"/>
</dbReference>
<dbReference type="OrthoDB" id="30955at2157"/>
<protein>
    <recommendedName>
        <fullName evidence="5 17">Riboflavin kinase</fullName>
        <shortName evidence="17">RFK</shortName>
        <ecNumber evidence="4 17">2.7.1.161</ecNumber>
    </recommendedName>
    <alternativeName>
        <fullName evidence="14 17">CTP-dependent riboflavin kinase</fullName>
    </alternativeName>
    <alternativeName>
        <fullName evidence="15 17">CTP:riboflavin 5'-phosphotransferase</fullName>
    </alternativeName>
    <alternativeName>
        <fullName evidence="13 17">Flavokinase</fullName>
    </alternativeName>
</protein>
<evidence type="ECO:0000313" key="20">
    <source>
        <dbReference type="Proteomes" id="UP000062043"/>
    </source>
</evidence>
<dbReference type="KEGG" id="tgy:X802_08125"/>
<keyword evidence="11 17" id="KW-0418">Kinase</keyword>
<dbReference type="InterPro" id="IPR023602">
    <property type="entry name" value="Riboflavin_kinase_CTP-dep"/>
</dbReference>
<dbReference type="PANTHER" id="PTHR40706">
    <property type="entry name" value="RIBOFLAVIN KINASE"/>
    <property type="match status" value="1"/>
</dbReference>
<dbReference type="GeneID" id="27135620"/>
<evidence type="ECO:0000259" key="18">
    <source>
        <dbReference type="PROSITE" id="PS50995"/>
    </source>
</evidence>
<dbReference type="SMART" id="SM00347">
    <property type="entry name" value="HTH_MARR"/>
    <property type="match status" value="1"/>
</dbReference>
<dbReference type="AlphaFoldDB" id="A0A0X1KLJ2"/>
<name>A0A0X1KLJ2_9EURY</name>
<comment type="catalytic activity">
    <reaction evidence="16 17">
        <text>riboflavin + CTP = CDP + FMN + H(+)</text>
        <dbReference type="Rhea" id="RHEA:25021"/>
        <dbReference type="ChEBI" id="CHEBI:15378"/>
        <dbReference type="ChEBI" id="CHEBI:37563"/>
        <dbReference type="ChEBI" id="CHEBI:57986"/>
        <dbReference type="ChEBI" id="CHEBI:58069"/>
        <dbReference type="ChEBI" id="CHEBI:58210"/>
        <dbReference type="EC" id="2.7.1.161"/>
    </reaction>
</comment>
<feature type="binding site" evidence="17">
    <location>
        <position position="188"/>
    </location>
    <ligand>
        <name>FMN</name>
        <dbReference type="ChEBI" id="CHEBI:58210"/>
    </ligand>
</feature>
<dbReference type="Pfam" id="PF01982">
    <property type="entry name" value="CTP-dep_RFKase"/>
    <property type="match status" value="1"/>
</dbReference>
<dbReference type="GO" id="GO:0008531">
    <property type="term" value="F:riboflavin kinase activity"/>
    <property type="evidence" value="ECO:0007669"/>
    <property type="project" value="InterPro"/>
</dbReference>
<dbReference type="InterPro" id="IPR011991">
    <property type="entry name" value="ArsR-like_HTH"/>
</dbReference>
<dbReference type="GO" id="GO:0003700">
    <property type="term" value="F:DNA-binding transcription factor activity"/>
    <property type="evidence" value="ECO:0007669"/>
    <property type="project" value="InterPro"/>
</dbReference>
<dbReference type="InterPro" id="IPR036388">
    <property type="entry name" value="WH-like_DNA-bd_sf"/>
</dbReference>
<dbReference type="InterPro" id="IPR023465">
    <property type="entry name" value="Riboflavin_kinase_dom_sf"/>
</dbReference>
<dbReference type="GO" id="GO:0009231">
    <property type="term" value="P:riboflavin biosynthetic process"/>
    <property type="evidence" value="ECO:0007669"/>
    <property type="project" value="InterPro"/>
</dbReference>
<dbReference type="HAMAP" id="MF_01285">
    <property type="entry name" value="Riboflavin_kinase"/>
    <property type="match status" value="1"/>
</dbReference>
<feature type="binding site" evidence="17">
    <location>
        <begin position="97"/>
        <end position="102"/>
    </location>
    <ligand>
        <name>CDP</name>
        <dbReference type="ChEBI" id="CHEBI:58069"/>
    </ligand>
</feature>
<evidence type="ECO:0000256" key="7">
    <source>
        <dbReference type="ARBA" id="ARBA00022643"/>
    </source>
</evidence>
<reference evidence="19 20" key="1">
    <citation type="submission" date="2014-01" db="EMBL/GenBank/DDBJ databases">
        <title>Genome sequencing of Thermococcus guaymasensis.</title>
        <authorList>
            <person name="Zhang X."/>
            <person name="Alvare G."/>
            <person name="Fristensky B."/>
            <person name="Chen L."/>
            <person name="Suen T."/>
            <person name="Chen Q."/>
            <person name="Ma K."/>
        </authorList>
    </citation>
    <scope>NUCLEOTIDE SEQUENCE [LARGE SCALE GENOMIC DNA]</scope>
    <source>
        <strain evidence="19 20">DSM 11113</strain>
    </source>
</reference>
<dbReference type="InterPro" id="IPR000835">
    <property type="entry name" value="HTH_MarR-typ"/>
</dbReference>
<keyword evidence="12 17" id="KW-0460">Magnesium</keyword>
<evidence type="ECO:0000256" key="13">
    <source>
        <dbReference type="ARBA" id="ARBA00029789"/>
    </source>
</evidence>
<organism evidence="19 20">
    <name type="scientific">Thermococcus guaymasensis DSM 11113</name>
    <dbReference type="NCBI Taxonomy" id="1432656"/>
    <lineage>
        <taxon>Archaea</taxon>
        <taxon>Methanobacteriati</taxon>
        <taxon>Methanobacteriota</taxon>
        <taxon>Thermococci</taxon>
        <taxon>Thermococcales</taxon>
        <taxon>Thermococcaceae</taxon>
        <taxon>Thermococcus</taxon>
    </lineage>
</organism>
<evidence type="ECO:0000256" key="11">
    <source>
        <dbReference type="ARBA" id="ARBA00022777"/>
    </source>
</evidence>
<comment type="pathway">
    <text evidence="2 17">Cofactor biosynthesis; FMN biosynthesis; FMN from riboflavin (CTP route): step 1/1.</text>
</comment>
<dbReference type="SUPFAM" id="SSF82114">
    <property type="entry name" value="Riboflavin kinase-like"/>
    <property type="match status" value="1"/>
</dbReference>
<keyword evidence="8 17" id="KW-0808">Transferase</keyword>
<keyword evidence="6 17" id="KW-0285">Flavoprotein</keyword>
<sequence length="214" mass="24021">MGSERIELLLKLAELGAIGEKKEVTLRELASILDTSPQSVLRLIRDLEREGLVSRGSSGRKTRLELTEKGLELLERLHERLERALYQGLILGEVVSGLGEGSYYVQLYKDRIKEYLGFEPFPGTLNVRVIFPKTVFDALADVRPILIPGFVRDGRTFGDVKAYPVRVEGIEGAIVVPSRTVHPPKIAEIIAPVNLRETLRLKDGSRIRIQALRR</sequence>
<comment type="caution">
    <text evidence="17">Lacks conserved residue(s) required for the propagation of feature annotation.</text>
</comment>
<keyword evidence="9 17" id="KW-0479">Metal-binding</keyword>
<evidence type="ECO:0000313" key="19">
    <source>
        <dbReference type="EMBL" id="AJC72127.1"/>
    </source>
</evidence>
<comment type="function">
    <text evidence="1 17">Catalyzes the CTP-dependent phosphorylation of riboflavin (vitamin B2) to form flavin mononucleotide (FMN).</text>
</comment>
<dbReference type="InterPro" id="IPR036390">
    <property type="entry name" value="WH_DNA-bd_sf"/>
</dbReference>
<dbReference type="Gene3D" id="2.40.30.30">
    <property type="entry name" value="Riboflavin kinase-like"/>
    <property type="match status" value="1"/>
</dbReference>
<evidence type="ECO:0000256" key="15">
    <source>
        <dbReference type="ARBA" id="ARBA00033116"/>
    </source>
</evidence>
<dbReference type="PANTHER" id="PTHR40706:SF1">
    <property type="entry name" value="RIBOFLAVIN KINASE"/>
    <property type="match status" value="1"/>
</dbReference>
<evidence type="ECO:0000256" key="2">
    <source>
        <dbReference type="ARBA" id="ARBA00005219"/>
    </source>
</evidence>
<evidence type="ECO:0000256" key="10">
    <source>
        <dbReference type="ARBA" id="ARBA00022741"/>
    </source>
</evidence>
<gene>
    <name evidence="17" type="primary">ribK</name>
    <name evidence="19" type="ORF">X802_08125</name>
</gene>
<dbReference type="PATRIC" id="fig|1432656.3.peg.1586"/>
<dbReference type="STRING" id="1432656.X802_08125"/>
<feature type="binding site" evidence="17">
    <location>
        <begin position="193"/>
        <end position="196"/>
    </location>
    <ligand>
        <name>CDP</name>
        <dbReference type="ChEBI" id="CHEBI:58069"/>
    </ligand>
</feature>
<accession>A0A0X1KLJ2</accession>
<dbReference type="InterPro" id="IPR023470">
    <property type="entry name" value="Riboflavin_kinase_archaeal"/>
</dbReference>
<dbReference type="Gene3D" id="1.10.10.10">
    <property type="entry name" value="Winged helix-like DNA-binding domain superfamily/Winged helix DNA-binding domain"/>
    <property type="match status" value="1"/>
</dbReference>
<dbReference type="UniPathway" id="UPA00276">
    <property type="reaction ID" value="UER00929"/>
</dbReference>
<dbReference type="GO" id="GO:0000166">
    <property type="term" value="F:nucleotide binding"/>
    <property type="evidence" value="ECO:0007669"/>
    <property type="project" value="UniProtKB-UniRule"/>
</dbReference>
<keyword evidence="10 17" id="KW-0547">Nucleotide-binding</keyword>
<feature type="binding site" evidence="17">
    <location>
        <position position="124"/>
    </location>
    <ligand>
        <name>Mg(2+)</name>
        <dbReference type="ChEBI" id="CHEBI:18420"/>
    </ligand>
</feature>
<dbReference type="RefSeq" id="WP_062372611.1">
    <property type="nucleotide sequence ID" value="NZ_CP007140.1"/>
</dbReference>
<dbReference type="EC" id="2.7.1.161" evidence="4 17"/>
<dbReference type="GO" id="GO:0000287">
    <property type="term" value="F:magnesium ion binding"/>
    <property type="evidence" value="ECO:0007669"/>
    <property type="project" value="UniProtKB-UniRule"/>
</dbReference>
<evidence type="ECO:0000256" key="12">
    <source>
        <dbReference type="ARBA" id="ARBA00022842"/>
    </source>
</evidence>
<dbReference type="EMBL" id="CP007140">
    <property type="protein sequence ID" value="AJC72127.1"/>
    <property type="molecule type" value="Genomic_DNA"/>
</dbReference>
<evidence type="ECO:0000256" key="8">
    <source>
        <dbReference type="ARBA" id="ARBA00022679"/>
    </source>
</evidence>
<dbReference type="GO" id="GO:0009398">
    <property type="term" value="P:FMN biosynthetic process"/>
    <property type="evidence" value="ECO:0007669"/>
    <property type="project" value="UniProtKB-UniRule"/>
</dbReference>
<evidence type="ECO:0000256" key="9">
    <source>
        <dbReference type="ARBA" id="ARBA00022723"/>
    </source>
</evidence>
<proteinExistence type="inferred from homology"/>
<evidence type="ECO:0000256" key="1">
    <source>
        <dbReference type="ARBA" id="ARBA00003072"/>
    </source>
</evidence>
<comment type="cofactor">
    <cofactor evidence="17">
        <name>Mg(2+)</name>
        <dbReference type="ChEBI" id="CHEBI:18420"/>
    </cofactor>
    <text evidence="17">Binds 1 Mg(2+) ion per subunit.</text>
</comment>
<dbReference type="CDD" id="cd00090">
    <property type="entry name" value="HTH_ARSR"/>
    <property type="match status" value="1"/>
</dbReference>
<evidence type="ECO:0000256" key="14">
    <source>
        <dbReference type="ARBA" id="ARBA00030544"/>
    </source>
</evidence>
<evidence type="ECO:0000256" key="4">
    <source>
        <dbReference type="ARBA" id="ARBA00011987"/>
    </source>
</evidence>
<feature type="binding site" evidence="17">
    <location>
        <position position="126"/>
    </location>
    <ligand>
        <name>Mg(2+)</name>
        <dbReference type="ChEBI" id="CHEBI:18420"/>
    </ligand>
</feature>
<dbReference type="SUPFAM" id="SSF46785">
    <property type="entry name" value="Winged helix' DNA-binding domain"/>
    <property type="match status" value="1"/>
</dbReference>
<keyword evidence="7 17" id="KW-0288">FMN</keyword>
<evidence type="ECO:0000256" key="6">
    <source>
        <dbReference type="ARBA" id="ARBA00022630"/>
    </source>
</evidence>
<dbReference type="Pfam" id="PF12802">
    <property type="entry name" value="MarR_2"/>
    <property type="match status" value="1"/>
</dbReference>
<dbReference type="InterPro" id="IPR039063">
    <property type="entry name" value="RibK_CTP-dep"/>
</dbReference>